<reference evidence="1 2" key="1">
    <citation type="journal article" date="2021" name="BMC Genomics">
        <title>Datura genome reveals duplications of psychoactive alkaloid biosynthetic genes and high mutation rate following tissue culture.</title>
        <authorList>
            <person name="Rajewski A."/>
            <person name="Carter-House D."/>
            <person name="Stajich J."/>
            <person name="Litt A."/>
        </authorList>
    </citation>
    <scope>NUCLEOTIDE SEQUENCE [LARGE SCALE GENOMIC DNA]</scope>
    <source>
        <strain evidence="1">AR-01</strain>
    </source>
</reference>
<dbReference type="EMBL" id="JACEIK010004298">
    <property type="protein sequence ID" value="MCD9644955.1"/>
    <property type="molecule type" value="Genomic_DNA"/>
</dbReference>
<accession>A0ABS8VG87</accession>
<comment type="caution">
    <text evidence="1">The sequence shown here is derived from an EMBL/GenBank/DDBJ whole genome shotgun (WGS) entry which is preliminary data.</text>
</comment>
<name>A0ABS8VG87_DATST</name>
<evidence type="ECO:0000313" key="1">
    <source>
        <dbReference type="EMBL" id="MCD9644955.1"/>
    </source>
</evidence>
<gene>
    <name evidence="1" type="ORF">HAX54_033501</name>
</gene>
<keyword evidence="2" id="KW-1185">Reference proteome</keyword>
<protein>
    <submittedName>
        <fullName evidence="1">Uncharacterized protein</fullName>
    </submittedName>
</protein>
<dbReference type="Proteomes" id="UP000823775">
    <property type="component" value="Unassembled WGS sequence"/>
</dbReference>
<proteinExistence type="predicted"/>
<sequence>MGVAKLCTLSSPSWGMTQPLVPLLIRFQKGRRNKKPRLPFDSWSQIPDCKALQHLSNSFAEGLRLRCKDFVRSVMAEVEEAEVEDVMTIDMDTIEAIVRSSEADTMPTQ</sequence>
<evidence type="ECO:0000313" key="2">
    <source>
        <dbReference type="Proteomes" id="UP000823775"/>
    </source>
</evidence>
<organism evidence="1 2">
    <name type="scientific">Datura stramonium</name>
    <name type="common">Jimsonweed</name>
    <name type="synonym">Common thornapple</name>
    <dbReference type="NCBI Taxonomy" id="4076"/>
    <lineage>
        <taxon>Eukaryota</taxon>
        <taxon>Viridiplantae</taxon>
        <taxon>Streptophyta</taxon>
        <taxon>Embryophyta</taxon>
        <taxon>Tracheophyta</taxon>
        <taxon>Spermatophyta</taxon>
        <taxon>Magnoliopsida</taxon>
        <taxon>eudicotyledons</taxon>
        <taxon>Gunneridae</taxon>
        <taxon>Pentapetalae</taxon>
        <taxon>asterids</taxon>
        <taxon>lamiids</taxon>
        <taxon>Solanales</taxon>
        <taxon>Solanaceae</taxon>
        <taxon>Solanoideae</taxon>
        <taxon>Datureae</taxon>
        <taxon>Datura</taxon>
    </lineage>
</organism>